<dbReference type="EMBL" id="LRPU01000177">
    <property type="protein sequence ID" value="KXA06997.1"/>
    <property type="molecule type" value="Genomic_DNA"/>
</dbReference>
<protein>
    <recommendedName>
        <fullName evidence="3">FliB family protein</fullName>
    </recommendedName>
</protein>
<reference evidence="1 2" key="1">
    <citation type="submission" date="2016-01" db="EMBL/GenBank/DDBJ databases">
        <authorList>
            <person name="Oliw E.H."/>
        </authorList>
    </citation>
    <scope>NUCLEOTIDE SEQUENCE [LARGE SCALE GENOMIC DNA]</scope>
    <source>
        <strain evidence="1 2">MJR7757A</strain>
    </source>
</reference>
<dbReference type="NCBIfam" id="NF038110">
    <property type="entry name" value="Lys_methyl_FliB"/>
    <property type="match status" value="1"/>
</dbReference>
<evidence type="ECO:0008006" key="3">
    <source>
        <dbReference type="Google" id="ProtNLM"/>
    </source>
</evidence>
<accession>A0A133MSH8</accession>
<evidence type="ECO:0000313" key="2">
    <source>
        <dbReference type="Proteomes" id="UP000070646"/>
    </source>
</evidence>
<dbReference type="PATRIC" id="fig|1502.174.peg.2795"/>
<name>A0A133MSH8_CLOPF</name>
<dbReference type="AlphaFoldDB" id="A0A133MSH8"/>
<gene>
    <name evidence="1" type="ORF">HMPREF3222_02771</name>
</gene>
<dbReference type="Proteomes" id="UP000070646">
    <property type="component" value="Unassembled WGS sequence"/>
</dbReference>
<proteinExistence type="predicted"/>
<evidence type="ECO:0000313" key="1">
    <source>
        <dbReference type="EMBL" id="KXA06997.1"/>
    </source>
</evidence>
<sequence length="418" mass="49762">MKNIKMRYPIYLKEFKCIGGECEDSCCIGWDVDIDKFTFQQYESVSDSGMKNILESNLIKNKKCQCEEIDFAKVKLGESKRCPFLKCDNCCVIHSNLGEEYLSNVCTSFPRVTNKIDEIYEMSLAVACPEAARILLLKKEGIEFSESDENLGKHIISSEVNTKLSEESWLPVEFLKEIRETSIKIMKNRKFSLDKRLYILGEFINALEDEYEYNYHNTLNFIREYDINTVEDSYEENSMNYVIQVDFFKKLLTMLRVEKDIDSDRFKEYSKEVKIGLNLDEENYLAKNAQMYIKAFEEYEKEFIEENTYIFENYIINFIYSNLFPFCERESIFDSYIMLLIRYTFIRFYLVGMYIYHKKNKEVLNKALSKEEVVRFIQCFSKVVEHHKTYLIDLLNYIKEHDFNNLEFVKTLLPALKN</sequence>
<organism evidence="1 2">
    <name type="scientific">Clostridium perfringens</name>
    <dbReference type="NCBI Taxonomy" id="1502"/>
    <lineage>
        <taxon>Bacteria</taxon>
        <taxon>Bacillati</taxon>
        <taxon>Bacillota</taxon>
        <taxon>Clostridia</taxon>
        <taxon>Eubacteriales</taxon>
        <taxon>Clostridiaceae</taxon>
        <taxon>Clostridium</taxon>
    </lineage>
</organism>
<comment type="caution">
    <text evidence="1">The sequence shown here is derived from an EMBL/GenBank/DDBJ whole genome shotgun (WGS) entry which is preliminary data.</text>
</comment>
<dbReference type="RefSeq" id="WP_060796618.1">
    <property type="nucleotide sequence ID" value="NZ_KQ956311.1"/>
</dbReference>